<evidence type="ECO:0000313" key="3">
    <source>
        <dbReference type="EMBL" id="SHM76801.1"/>
    </source>
</evidence>
<dbReference type="Pfam" id="PF13349">
    <property type="entry name" value="DUF4097"/>
    <property type="match status" value="1"/>
</dbReference>
<feature type="domain" description="DUF4097" evidence="2">
    <location>
        <begin position="201"/>
        <end position="347"/>
    </location>
</feature>
<dbReference type="STRING" id="1120996.SAMN02746066_03233"/>
<feature type="region of interest" description="Disordered" evidence="1">
    <location>
        <begin position="38"/>
        <end position="57"/>
    </location>
</feature>
<keyword evidence="4" id="KW-1185">Reference proteome</keyword>
<sequence>MKRNMIVTLCAAAGIVVIGVCGLVISMNIDKQGQSSKVEQVPMNVTSSKDENEEDTKVETIDKNTNGNIEATTFLFDATAIIVEHDRNIKDEGFEISFESAVMIGLEYIRDTYGGTFDTIDVKMDTTSTSGILSGSVAWYEVVEMDNNKRYEITINTQTGEVMNVQAYYKENASDNKWVKADTSSKNNEYKVEKLDLEAFSNIEVNIEYNADVEIVTGDSYGVILHYYGPDYSIDYSNESGVLRIADDVTDKAYEMSNQRVNNYVTIIVPGDTNLSTVDIIATSGDISLKSVQTNDIKTLTYSGDSSFVDMIIGSGDLQTYSGDIDVKDLQSSTVKMTSISGDITVKGKVYGSSTFEATSGDVVIACKEQEKRYSYNLSTTSGSIGVNGKVVEDEIGAEKNVQNSKENIIKATSTSGDIDIAFEN</sequence>
<organism evidence="3 4">
    <name type="scientific">Anaerosporobacter mobilis DSM 15930</name>
    <dbReference type="NCBI Taxonomy" id="1120996"/>
    <lineage>
        <taxon>Bacteria</taxon>
        <taxon>Bacillati</taxon>
        <taxon>Bacillota</taxon>
        <taxon>Clostridia</taxon>
        <taxon>Lachnospirales</taxon>
        <taxon>Lachnospiraceae</taxon>
        <taxon>Anaerosporobacter</taxon>
    </lineage>
</organism>
<dbReference type="EMBL" id="FRCP01000016">
    <property type="protein sequence ID" value="SHM76801.1"/>
    <property type="molecule type" value="Genomic_DNA"/>
</dbReference>
<name>A0A1M7LFI3_9FIRM</name>
<evidence type="ECO:0000259" key="2">
    <source>
        <dbReference type="Pfam" id="PF13349"/>
    </source>
</evidence>
<dbReference type="Proteomes" id="UP000184038">
    <property type="component" value="Unassembled WGS sequence"/>
</dbReference>
<evidence type="ECO:0000313" key="4">
    <source>
        <dbReference type="Proteomes" id="UP000184038"/>
    </source>
</evidence>
<gene>
    <name evidence="3" type="ORF">SAMN02746066_03233</name>
</gene>
<feature type="compositionally biased region" description="Polar residues" evidence="1">
    <location>
        <begin position="38"/>
        <end position="47"/>
    </location>
</feature>
<protein>
    <submittedName>
        <fullName evidence="3">Putative adhesin</fullName>
    </submittedName>
</protein>
<evidence type="ECO:0000256" key="1">
    <source>
        <dbReference type="SAM" id="MobiDB-lite"/>
    </source>
</evidence>
<dbReference type="RefSeq" id="WP_073289436.1">
    <property type="nucleotide sequence ID" value="NZ_FRCP01000016.1"/>
</dbReference>
<accession>A0A1M7LFI3</accession>
<dbReference type="AlphaFoldDB" id="A0A1M7LFI3"/>
<dbReference type="InterPro" id="IPR025164">
    <property type="entry name" value="Toastrack_DUF4097"/>
</dbReference>
<reference evidence="3 4" key="1">
    <citation type="submission" date="2016-11" db="EMBL/GenBank/DDBJ databases">
        <authorList>
            <person name="Jaros S."/>
            <person name="Januszkiewicz K."/>
            <person name="Wedrychowicz H."/>
        </authorList>
    </citation>
    <scope>NUCLEOTIDE SEQUENCE [LARGE SCALE GENOMIC DNA]</scope>
    <source>
        <strain evidence="3 4">DSM 15930</strain>
    </source>
</reference>
<proteinExistence type="predicted"/>